<name>A0A8B7D1K5_PHODC</name>
<sequence length="622" mass="68850">MSAIVEDGGMASVASDNPRSWRFTWENLAHIPTLRLYLFRAGFDPSARCSILRASLRFDESLLLVSWTDEEEGNHEVSLRVPVPRVLIDPGCPIDCTAKSDHIEIKLVLILPVDHAVVANFRGVLDSAGEEVEEDGDRSSDRLLPLTLDSDIQKLFADGVHFFCKACSTKLTRQPLRCFVEMPSVNWREVADNWFGACCCSFGGISEKLVSEYINSYNCAEGTCLVDAASVIICKDDLQDDTFQQCTEEYSEWNKPNLMENNVTNAPKEGVYGNLCESIPDAGLTSTCAAQVGRVDFDVGTESSGYKNGTNVLSCPVLNSSDCCGTVTSFSKETTNLAQPSLDVMQTAIDVDLLKLNIKQCSDVLENPPPASAEETSKDHCHCCEDKTNYSLNFHHGRSALGMSITPTKSQIDNSPLGGGFMIRTSNISSDIEWIEFSCRNCLSPLGSYPYSKSKNVLADGGIRLFKCYISTCVPIGGPHDIFRKHTLQRVFVHFLLESAEDELSFRTVVRDLRTKCPMLQLVLLSSKAWRSSSYCSENVKKGPLCASDLQPVVKVLFSDCSTVSEVSSRQIEDWSTRNHAEEVYMMTHQIEELTKYLKSAVDKLPPSCSSLQGMYLSTLER</sequence>
<dbReference type="RefSeq" id="XP_008811331.2">
    <property type="nucleotide sequence ID" value="XM_008813109.4"/>
</dbReference>
<dbReference type="PANTHER" id="PTHR31531:SF2">
    <property type="entry name" value="E3 UBIQUITIN-PROTEIN LIGASE E3D"/>
    <property type="match status" value="1"/>
</dbReference>
<evidence type="ECO:0000313" key="2">
    <source>
        <dbReference type="RefSeq" id="XP_008811331.2"/>
    </source>
</evidence>
<protein>
    <submittedName>
        <fullName evidence="2">Uncharacterized protein LOC103722524</fullName>
    </submittedName>
</protein>
<proteinExistence type="predicted"/>
<dbReference type="GO" id="GO:0005829">
    <property type="term" value="C:cytosol"/>
    <property type="evidence" value="ECO:0007669"/>
    <property type="project" value="TreeGrafter"/>
</dbReference>
<reference evidence="1" key="1">
    <citation type="journal article" date="2019" name="Nat. Commun.">
        <title>Genome-wide association mapping of date palm fruit traits.</title>
        <authorList>
            <person name="Hazzouri K.M."/>
            <person name="Gros-Balthazard M."/>
            <person name="Flowers J.M."/>
            <person name="Copetti D."/>
            <person name="Lemansour A."/>
            <person name="Lebrun M."/>
            <person name="Masmoudi K."/>
            <person name="Ferrand S."/>
            <person name="Dhar M.I."/>
            <person name="Fresquez Z.A."/>
            <person name="Rosas U."/>
            <person name="Zhang J."/>
            <person name="Talag J."/>
            <person name="Lee S."/>
            <person name="Kudrna D."/>
            <person name="Powell R.F."/>
            <person name="Leitch I.J."/>
            <person name="Krueger R.R."/>
            <person name="Wing R.A."/>
            <person name="Amiri K.M.A."/>
            <person name="Purugganan M.D."/>
        </authorList>
    </citation>
    <scope>NUCLEOTIDE SEQUENCE [LARGE SCALE GENOMIC DNA]</scope>
    <source>
        <strain evidence="1">cv. Khalas</strain>
    </source>
</reference>
<dbReference type="GO" id="GO:0000151">
    <property type="term" value="C:ubiquitin ligase complex"/>
    <property type="evidence" value="ECO:0007669"/>
    <property type="project" value="TreeGrafter"/>
</dbReference>
<organism evidence="1 2">
    <name type="scientific">Phoenix dactylifera</name>
    <name type="common">Date palm</name>
    <dbReference type="NCBI Taxonomy" id="42345"/>
    <lineage>
        <taxon>Eukaryota</taxon>
        <taxon>Viridiplantae</taxon>
        <taxon>Streptophyta</taxon>
        <taxon>Embryophyta</taxon>
        <taxon>Tracheophyta</taxon>
        <taxon>Spermatophyta</taxon>
        <taxon>Magnoliopsida</taxon>
        <taxon>Liliopsida</taxon>
        <taxon>Arecaceae</taxon>
        <taxon>Coryphoideae</taxon>
        <taxon>Phoeniceae</taxon>
        <taxon>Phoenix</taxon>
    </lineage>
</organism>
<dbReference type="AlphaFoldDB" id="A0A8B7D1K5"/>
<dbReference type="GO" id="GO:0051865">
    <property type="term" value="P:protein autoubiquitination"/>
    <property type="evidence" value="ECO:0007669"/>
    <property type="project" value="TreeGrafter"/>
</dbReference>
<dbReference type="GO" id="GO:0043161">
    <property type="term" value="P:proteasome-mediated ubiquitin-dependent protein catabolic process"/>
    <property type="evidence" value="ECO:0007669"/>
    <property type="project" value="TreeGrafter"/>
</dbReference>
<keyword evidence="1" id="KW-1185">Reference proteome</keyword>
<dbReference type="OrthoDB" id="781818at2759"/>
<gene>
    <name evidence="2" type="primary">LOC103722524</name>
</gene>
<dbReference type="Pfam" id="PF09814">
    <property type="entry name" value="HECT_2"/>
    <property type="match status" value="2"/>
</dbReference>
<dbReference type="GO" id="GO:0031624">
    <property type="term" value="F:ubiquitin conjugating enzyme binding"/>
    <property type="evidence" value="ECO:0007669"/>
    <property type="project" value="TreeGrafter"/>
</dbReference>
<evidence type="ECO:0000313" key="1">
    <source>
        <dbReference type="Proteomes" id="UP000228380"/>
    </source>
</evidence>
<dbReference type="GO" id="GO:0005634">
    <property type="term" value="C:nucleus"/>
    <property type="evidence" value="ECO:0007669"/>
    <property type="project" value="TreeGrafter"/>
</dbReference>
<reference evidence="2" key="2">
    <citation type="submission" date="2025-08" db="UniProtKB">
        <authorList>
            <consortium name="RefSeq"/>
        </authorList>
    </citation>
    <scope>IDENTIFICATION</scope>
    <source>
        <tissue evidence="2">Young leaves</tissue>
    </source>
</reference>
<dbReference type="GeneID" id="103722524"/>
<dbReference type="KEGG" id="pda:103722524"/>
<dbReference type="InterPro" id="IPR019193">
    <property type="entry name" value="UBQ-conj_enz_E2-bd_prot"/>
</dbReference>
<dbReference type="GO" id="GO:0030332">
    <property type="term" value="F:cyclin binding"/>
    <property type="evidence" value="ECO:0007669"/>
    <property type="project" value="TreeGrafter"/>
</dbReference>
<dbReference type="GO" id="GO:0006513">
    <property type="term" value="P:protein monoubiquitination"/>
    <property type="evidence" value="ECO:0007669"/>
    <property type="project" value="TreeGrafter"/>
</dbReference>
<accession>A0A8B7D1K5</accession>
<dbReference type="Proteomes" id="UP000228380">
    <property type="component" value="Chromosome 16"/>
</dbReference>
<dbReference type="GO" id="GO:0000209">
    <property type="term" value="P:protein polyubiquitination"/>
    <property type="evidence" value="ECO:0007669"/>
    <property type="project" value="TreeGrafter"/>
</dbReference>
<dbReference type="GO" id="GO:0061630">
    <property type="term" value="F:ubiquitin protein ligase activity"/>
    <property type="evidence" value="ECO:0007669"/>
    <property type="project" value="TreeGrafter"/>
</dbReference>
<dbReference type="PANTHER" id="PTHR31531">
    <property type="entry name" value="E3 UBIQUITIN-PROTEIN LIGASE E3D FAMILY MEMBER"/>
    <property type="match status" value="1"/>
</dbReference>